<keyword evidence="7" id="KW-0240">DNA-directed RNA polymerase</keyword>
<dbReference type="AlphaFoldDB" id="A0A6P8PJZ6"/>
<evidence type="ECO:0000256" key="5">
    <source>
        <dbReference type="SAM" id="MobiDB-lite"/>
    </source>
</evidence>
<dbReference type="Proteomes" id="UP000515159">
    <property type="component" value="Chromosome 1"/>
</dbReference>
<dbReference type="FunCoup" id="A0A6P8PJZ6">
    <property type="interactions" value="2753"/>
</dbReference>
<name>A0A6P8PJZ6_GEOSA</name>
<dbReference type="OrthoDB" id="5377312at2759"/>
<comment type="similarity">
    <text evidence="2 4">Belongs to the eukaryotic RPC7 RNA polymerase subunit family.</text>
</comment>
<sequence length="241" mass="27904">MSHRNSVQPSMAVQFANFWCLCNLGMSAKGKGRGRAAFTFDIQAIGFARGDALPESACQPSPLFPDTNYKPVPLKTGEDEDYMLALKQELRGTMKKMPYFIAAEGEIQVIEKYSLKYKIEKDKRLLKEWIPDWRRLPREIKPRKKRKLKVVMQKKTNVPAANSNVDVLKKIEELEKKGDAEKSDEETEDKEKKEEEEEEEEAEEDAYNEEEQEEENDYIASYFEDGDEFEGSDDNMDEATY</sequence>
<dbReference type="InterPro" id="IPR024661">
    <property type="entry name" value="RNA_pol_III_Rpc31"/>
</dbReference>
<keyword evidence="6" id="KW-1185">Reference proteome</keyword>
<dbReference type="PANTHER" id="PTHR15367:SF3">
    <property type="entry name" value="DNA-DIRECTED RNA POLYMERASE III SUBUNIT RPC7"/>
    <property type="match status" value="1"/>
</dbReference>
<dbReference type="CTD" id="10622"/>
<evidence type="ECO:0000256" key="2">
    <source>
        <dbReference type="ARBA" id="ARBA00008352"/>
    </source>
</evidence>
<comment type="subunit">
    <text evidence="4">Component of the RNA polymerase III (Pol III) complex.</text>
</comment>
<evidence type="ECO:0000256" key="3">
    <source>
        <dbReference type="ARBA" id="ARBA00023242"/>
    </source>
</evidence>
<gene>
    <name evidence="7" type="primary">POLR3G</name>
</gene>
<comment type="function">
    <text evidence="4">DNA-dependent RNA polymerase catalyzes the transcription of DNA into RNA using the four ribonucleoside triphosphates as substrates. Specific peripheric component of RNA polymerase III which synthesizes small RNAs, such as 5S rRNA and tRNAs.</text>
</comment>
<feature type="region of interest" description="Disordered" evidence="5">
    <location>
        <begin position="173"/>
        <end position="241"/>
    </location>
</feature>
<protein>
    <recommendedName>
        <fullName evidence="4">DNA-directed RNA polymerase III subunit</fullName>
    </recommendedName>
</protein>
<dbReference type="InParanoid" id="A0A6P8PJZ6"/>
<dbReference type="RefSeq" id="XP_033775951.1">
    <property type="nucleotide sequence ID" value="XM_033920060.1"/>
</dbReference>
<feature type="compositionally biased region" description="Acidic residues" evidence="5">
    <location>
        <begin position="224"/>
        <end position="241"/>
    </location>
</feature>
<proteinExistence type="inferred from homology"/>
<dbReference type="PANTHER" id="PTHR15367">
    <property type="entry name" value="DNA-DIRECTED RNA POLYMERASE III"/>
    <property type="match status" value="1"/>
</dbReference>
<accession>A0A6P8PJZ6</accession>
<dbReference type="GO" id="GO:0006383">
    <property type="term" value="P:transcription by RNA polymerase III"/>
    <property type="evidence" value="ECO:0007669"/>
    <property type="project" value="UniProtKB-UniRule"/>
</dbReference>
<comment type="subcellular location">
    <subcellularLocation>
        <location evidence="1 4">Nucleus</location>
    </subcellularLocation>
</comment>
<evidence type="ECO:0000256" key="4">
    <source>
        <dbReference type="PIRNR" id="PIRNR000777"/>
    </source>
</evidence>
<dbReference type="GeneID" id="117348223"/>
<dbReference type="GO" id="GO:0005666">
    <property type="term" value="C:RNA polymerase III complex"/>
    <property type="evidence" value="ECO:0007669"/>
    <property type="project" value="UniProtKB-UniRule"/>
</dbReference>
<dbReference type="Pfam" id="PF11705">
    <property type="entry name" value="RNA_pol_3_Rpc31"/>
    <property type="match status" value="1"/>
</dbReference>
<dbReference type="PIRSF" id="PIRSF000777">
    <property type="entry name" value="RNA_polIII_C31"/>
    <property type="match status" value="1"/>
</dbReference>
<keyword evidence="7" id="KW-0804">Transcription</keyword>
<evidence type="ECO:0000313" key="7">
    <source>
        <dbReference type="RefSeq" id="XP_033775951.1"/>
    </source>
</evidence>
<dbReference type="KEGG" id="gsh:117348223"/>
<reference evidence="7" key="1">
    <citation type="submission" date="2025-08" db="UniProtKB">
        <authorList>
            <consortium name="RefSeq"/>
        </authorList>
    </citation>
    <scope>IDENTIFICATION</scope>
</reference>
<evidence type="ECO:0000313" key="6">
    <source>
        <dbReference type="Proteomes" id="UP000515159"/>
    </source>
</evidence>
<organism evidence="6 7">
    <name type="scientific">Geotrypetes seraphini</name>
    <name type="common">Gaboon caecilian</name>
    <name type="synonym">Caecilia seraphini</name>
    <dbReference type="NCBI Taxonomy" id="260995"/>
    <lineage>
        <taxon>Eukaryota</taxon>
        <taxon>Metazoa</taxon>
        <taxon>Chordata</taxon>
        <taxon>Craniata</taxon>
        <taxon>Vertebrata</taxon>
        <taxon>Euteleostomi</taxon>
        <taxon>Amphibia</taxon>
        <taxon>Gymnophiona</taxon>
        <taxon>Geotrypetes</taxon>
    </lineage>
</organism>
<feature type="compositionally biased region" description="Acidic residues" evidence="5">
    <location>
        <begin position="182"/>
        <end position="217"/>
    </location>
</feature>
<keyword evidence="3 4" id="KW-0539">Nucleus</keyword>
<evidence type="ECO:0000256" key="1">
    <source>
        <dbReference type="ARBA" id="ARBA00004123"/>
    </source>
</evidence>